<dbReference type="Proteomes" id="UP000295680">
    <property type="component" value="Unassembled WGS sequence"/>
</dbReference>
<feature type="region of interest" description="Disordered" evidence="1">
    <location>
        <begin position="153"/>
        <end position="191"/>
    </location>
</feature>
<evidence type="ECO:0000313" key="4">
    <source>
        <dbReference type="Proteomes" id="UP000295680"/>
    </source>
</evidence>
<protein>
    <recommendedName>
        <fullName evidence="5">DUF3592 domain-containing protein</fullName>
    </recommendedName>
</protein>
<proteinExistence type="predicted"/>
<comment type="caution">
    <text evidence="3">The sequence shown here is derived from an EMBL/GenBank/DDBJ whole genome shotgun (WGS) entry which is preliminary data.</text>
</comment>
<feature type="transmembrane region" description="Helical" evidence="2">
    <location>
        <begin position="130"/>
        <end position="151"/>
    </location>
</feature>
<keyword evidence="4" id="KW-1185">Reference proteome</keyword>
<keyword evidence="2" id="KW-1133">Transmembrane helix</keyword>
<dbReference type="AlphaFoldDB" id="A0A4R2JW94"/>
<evidence type="ECO:0000313" key="3">
    <source>
        <dbReference type="EMBL" id="TCO64723.1"/>
    </source>
</evidence>
<dbReference type="EMBL" id="SLWS01000001">
    <property type="protein sequence ID" value="TCO64723.1"/>
    <property type="molecule type" value="Genomic_DNA"/>
</dbReference>
<accession>A0A4R2JW94</accession>
<name>A0A4R2JW94_9PSEU</name>
<gene>
    <name evidence="3" type="ORF">EV192_101505</name>
</gene>
<feature type="transmembrane region" description="Helical" evidence="2">
    <location>
        <begin position="29"/>
        <end position="52"/>
    </location>
</feature>
<organism evidence="3 4">
    <name type="scientific">Actinocrispum wychmicini</name>
    <dbReference type="NCBI Taxonomy" id="1213861"/>
    <lineage>
        <taxon>Bacteria</taxon>
        <taxon>Bacillati</taxon>
        <taxon>Actinomycetota</taxon>
        <taxon>Actinomycetes</taxon>
        <taxon>Pseudonocardiales</taxon>
        <taxon>Pseudonocardiaceae</taxon>
        <taxon>Actinocrispum</taxon>
    </lineage>
</organism>
<sequence>MLWQASLGAQDAGVRARGSRARRSAAQVAAFWIAVAFAVVLLAGAAVVMVAMSQVEARAVTTMATVQQAVPHADRRGWGAWVGFTTVDGTAVQEFVVVGTEPSVGDRVQVTYDPQRPEVVDRAESFESRWSVLAVLLVSAVLMLGVAGWQWRRPSTGDPRASSQLPQTSDVPVNRPDGLTLWSDLRPDRPR</sequence>
<feature type="compositionally biased region" description="Polar residues" evidence="1">
    <location>
        <begin position="161"/>
        <end position="171"/>
    </location>
</feature>
<evidence type="ECO:0000256" key="2">
    <source>
        <dbReference type="SAM" id="Phobius"/>
    </source>
</evidence>
<evidence type="ECO:0008006" key="5">
    <source>
        <dbReference type="Google" id="ProtNLM"/>
    </source>
</evidence>
<evidence type="ECO:0000256" key="1">
    <source>
        <dbReference type="SAM" id="MobiDB-lite"/>
    </source>
</evidence>
<keyword evidence="2" id="KW-0472">Membrane</keyword>
<keyword evidence="2" id="KW-0812">Transmembrane</keyword>
<reference evidence="3 4" key="1">
    <citation type="submission" date="2019-03" db="EMBL/GenBank/DDBJ databases">
        <title>Genomic Encyclopedia of Type Strains, Phase IV (KMG-IV): sequencing the most valuable type-strain genomes for metagenomic binning, comparative biology and taxonomic classification.</title>
        <authorList>
            <person name="Goeker M."/>
        </authorList>
    </citation>
    <scope>NUCLEOTIDE SEQUENCE [LARGE SCALE GENOMIC DNA]</scope>
    <source>
        <strain evidence="3 4">DSM 45934</strain>
    </source>
</reference>